<gene>
    <name evidence="1" type="ORF">GCM10022279_05690</name>
</gene>
<dbReference type="Proteomes" id="UP001501627">
    <property type="component" value="Unassembled WGS sequence"/>
</dbReference>
<name>A0ABP7QN39_9BURK</name>
<dbReference type="EMBL" id="BAABBP010000003">
    <property type="protein sequence ID" value="GAA3985366.1"/>
    <property type="molecule type" value="Genomic_DNA"/>
</dbReference>
<keyword evidence="2" id="KW-1185">Reference proteome</keyword>
<reference evidence="2" key="1">
    <citation type="journal article" date="2019" name="Int. J. Syst. Evol. Microbiol.">
        <title>The Global Catalogue of Microorganisms (GCM) 10K type strain sequencing project: providing services to taxonomists for standard genome sequencing and annotation.</title>
        <authorList>
            <consortium name="The Broad Institute Genomics Platform"/>
            <consortium name="The Broad Institute Genome Sequencing Center for Infectious Disease"/>
            <person name="Wu L."/>
            <person name="Ma J."/>
        </authorList>
    </citation>
    <scope>NUCLEOTIDE SEQUENCE [LARGE SCALE GENOMIC DNA]</scope>
    <source>
        <strain evidence="2">JCM 17561</strain>
    </source>
</reference>
<dbReference type="RefSeq" id="WP_103044203.1">
    <property type="nucleotide sequence ID" value="NZ_BAABBP010000003.1"/>
</dbReference>
<evidence type="ECO:0000313" key="2">
    <source>
        <dbReference type="Proteomes" id="UP001501627"/>
    </source>
</evidence>
<protein>
    <submittedName>
        <fullName evidence="1">Uncharacterized protein</fullName>
    </submittedName>
</protein>
<sequence length="152" mass="16621">MARPNRYLLGPQLLLGLCGKEARAVQWAGGVQDGECVLSRLAIAIARSVINSGAASEVQRQDWHQALAATVSRMEAGGATLVDLNETVLERFHEYRTHAPLDFKTPRGSVPLAQDVRLLITTAAVMDLVYAEYADLYMEQLKTGTNVRVQAL</sequence>
<accession>A0ABP7QN39</accession>
<organism evidence="1 2">
    <name type="scientific">Comamonas faecalis</name>
    <dbReference type="NCBI Taxonomy" id="1387849"/>
    <lineage>
        <taxon>Bacteria</taxon>
        <taxon>Pseudomonadati</taxon>
        <taxon>Pseudomonadota</taxon>
        <taxon>Betaproteobacteria</taxon>
        <taxon>Burkholderiales</taxon>
        <taxon>Comamonadaceae</taxon>
        <taxon>Comamonas</taxon>
    </lineage>
</organism>
<evidence type="ECO:0000313" key="1">
    <source>
        <dbReference type="EMBL" id="GAA3985366.1"/>
    </source>
</evidence>
<comment type="caution">
    <text evidence="1">The sequence shown here is derived from an EMBL/GenBank/DDBJ whole genome shotgun (WGS) entry which is preliminary data.</text>
</comment>
<proteinExistence type="predicted"/>